<dbReference type="EMBL" id="JAAYEE010000179">
    <property type="protein sequence ID" value="NLW35865.1"/>
    <property type="molecule type" value="Genomic_DNA"/>
</dbReference>
<reference evidence="9" key="1">
    <citation type="journal article" date="2020" name="Biotechnol. Biofuels">
        <title>New insights from the biogas microbiome by comprehensive genome-resolved metagenomics of nearly 1600 species originating from multiple anaerobic digesters.</title>
        <authorList>
            <person name="Campanaro S."/>
            <person name="Treu L."/>
            <person name="Rodriguez-R L.M."/>
            <person name="Kovalovszki A."/>
            <person name="Ziels R.M."/>
            <person name="Maus I."/>
            <person name="Zhu X."/>
            <person name="Kougias P.G."/>
            <person name="Basile A."/>
            <person name="Luo G."/>
            <person name="Schluter A."/>
            <person name="Konstantinidis K.T."/>
            <person name="Angelidaki I."/>
        </authorList>
    </citation>
    <scope>NUCLEOTIDE SEQUENCE</scope>
    <source>
        <strain evidence="9">AS06rmzACSIP_7</strain>
    </source>
</reference>
<keyword evidence="2 7" id="KW-0227">DNA damage</keyword>
<dbReference type="Pfam" id="PF02132">
    <property type="entry name" value="RecR_ZnF"/>
    <property type="match status" value="1"/>
</dbReference>
<dbReference type="PROSITE" id="PS50880">
    <property type="entry name" value="TOPRIM"/>
    <property type="match status" value="1"/>
</dbReference>
<dbReference type="Pfam" id="PF21175">
    <property type="entry name" value="RecR_C"/>
    <property type="match status" value="1"/>
</dbReference>
<accession>A0A971M4X9</accession>
<dbReference type="Proteomes" id="UP000777265">
    <property type="component" value="Unassembled WGS sequence"/>
</dbReference>
<dbReference type="InterPro" id="IPR000093">
    <property type="entry name" value="DNA_Rcmb_RecR"/>
</dbReference>
<dbReference type="AlphaFoldDB" id="A0A971M4X9"/>
<name>A0A971M4X9_9BACT</name>
<dbReference type="GO" id="GO:0006281">
    <property type="term" value="P:DNA repair"/>
    <property type="evidence" value="ECO:0007669"/>
    <property type="project" value="UniProtKB-UniRule"/>
</dbReference>
<dbReference type="NCBIfam" id="TIGR00615">
    <property type="entry name" value="recR"/>
    <property type="match status" value="1"/>
</dbReference>
<gene>
    <name evidence="7 9" type="primary">recR</name>
    <name evidence="9" type="ORF">GXY80_10360</name>
</gene>
<evidence type="ECO:0000259" key="8">
    <source>
        <dbReference type="PROSITE" id="PS50880"/>
    </source>
</evidence>
<evidence type="ECO:0000256" key="4">
    <source>
        <dbReference type="ARBA" id="ARBA00022833"/>
    </source>
</evidence>
<protein>
    <recommendedName>
        <fullName evidence="7">Recombination protein RecR</fullName>
    </recommendedName>
</protein>
<keyword evidence="6 7" id="KW-0234">DNA repair</keyword>
<evidence type="ECO:0000256" key="1">
    <source>
        <dbReference type="ARBA" id="ARBA00022723"/>
    </source>
</evidence>
<dbReference type="GO" id="GO:0003677">
    <property type="term" value="F:DNA binding"/>
    <property type="evidence" value="ECO:0007669"/>
    <property type="project" value="UniProtKB-UniRule"/>
</dbReference>
<keyword evidence="1 7" id="KW-0479">Metal-binding</keyword>
<evidence type="ECO:0000313" key="10">
    <source>
        <dbReference type="Proteomes" id="UP000777265"/>
    </source>
</evidence>
<dbReference type="Pfam" id="PF21176">
    <property type="entry name" value="RecR_HhH"/>
    <property type="match status" value="1"/>
</dbReference>
<organism evidence="9 10">
    <name type="scientific">Syntrophorhabdus aromaticivorans</name>
    <dbReference type="NCBI Taxonomy" id="328301"/>
    <lineage>
        <taxon>Bacteria</taxon>
        <taxon>Pseudomonadati</taxon>
        <taxon>Thermodesulfobacteriota</taxon>
        <taxon>Syntrophorhabdia</taxon>
        <taxon>Syntrophorhabdales</taxon>
        <taxon>Syntrophorhabdaceae</taxon>
        <taxon>Syntrophorhabdus</taxon>
    </lineage>
</organism>
<dbReference type="InterPro" id="IPR023627">
    <property type="entry name" value="Rcmb_RecR"/>
</dbReference>
<dbReference type="GO" id="GO:0008270">
    <property type="term" value="F:zinc ion binding"/>
    <property type="evidence" value="ECO:0007669"/>
    <property type="project" value="UniProtKB-KW"/>
</dbReference>
<comment type="caution">
    <text evidence="9">The sequence shown here is derived from an EMBL/GenBank/DDBJ whole genome shotgun (WGS) entry which is preliminary data.</text>
</comment>
<feature type="zinc finger region" description="C4-type" evidence="7">
    <location>
        <begin position="57"/>
        <end position="72"/>
    </location>
</feature>
<keyword evidence="3 7" id="KW-0863">Zinc-finger</keyword>
<keyword evidence="5 7" id="KW-0233">DNA recombination</keyword>
<dbReference type="GO" id="GO:0006310">
    <property type="term" value="P:DNA recombination"/>
    <property type="evidence" value="ECO:0007669"/>
    <property type="project" value="UniProtKB-UniRule"/>
</dbReference>
<comment type="function">
    <text evidence="7">May play a role in DNA repair. It seems to be involved in an RecBC-independent recombinational process of DNA repair. It may act with RecF and RecO.</text>
</comment>
<evidence type="ECO:0000256" key="5">
    <source>
        <dbReference type="ARBA" id="ARBA00023172"/>
    </source>
</evidence>
<dbReference type="CDD" id="cd01025">
    <property type="entry name" value="TOPRIM_recR"/>
    <property type="match status" value="1"/>
</dbReference>
<evidence type="ECO:0000256" key="2">
    <source>
        <dbReference type="ARBA" id="ARBA00022763"/>
    </source>
</evidence>
<dbReference type="PANTHER" id="PTHR30446:SF0">
    <property type="entry name" value="RECOMBINATION PROTEIN RECR"/>
    <property type="match status" value="1"/>
</dbReference>
<dbReference type="HAMAP" id="MF_00017">
    <property type="entry name" value="RecR"/>
    <property type="match status" value="1"/>
</dbReference>
<evidence type="ECO:0000256" key="3">
    <source>
        <dbReference type="ARBA" id="ARBA00022771"/>
    </source>
</evidence>
<comment type="similarity">
    <text evidence="7">Belongs to the RecR family.</text>
</comment>
<dbReference type="InterPro" id="IPR015967">
    <property type="entry name" value="Rcmb_RecR_Znf"/>
</dbReference>
<dbReference type="SMART" id="SM00493">
    <property type="entry name" value="TOPRIM"/>
    <property type="match status" value="1"/>
</dbReference>
<dbReference type="InterPro" id="IPR006171">
    <property type="entry name" value="TOPRIM_dom"/>
</dbReference>
<reference evidence="9" key="2">
    <citation type="submission" date="2020-01" db="EMBL/GenBank/DDBJ databases">
        <authorList>
            <person name="Campanaro S."/>
        </authorList>
    </citation>
    <scope>NUCLEOTIDE SEQUENCE</scope>
    <source>
        <strain evidence="9">AS06rmzACSIP_7</strain>
    </source>
</reference>
<feature type="domain" description="Toprim" evidence="8">
    <location>
        <begin position="80"/>
        <end position="175"/>
    </location>
</feature>
<evidence type="ECO:0000256" key="7">
    <source>
        <dbReference type="HAMAP-Rule" id="MF_00017"/>
    </source>
</evidence>
<dbReference type="Gene3D" id="3.30.60.80">
    <property type="match status" value="1"/>
</dbReference>
<dbReference type="PANTHER" id="PTHR30446">
    <property type="entry name" value="RECOMBINATION PROTEIN RECR"/>
    <property type="match status" value="1"/>
</dbReference>
<evidence type="ECO:0000256" key="6">
    <source>
        <dbReference type="ARBA" id="ARBA00023204"/>
    </source>
</evidence>
<keyword evidence="4 7" id="KW-0862">Zinc</keyword>
<dbReference type="SUPFAM" id="SSF111304">
    <property type="entry name" value="Recombination protein RecR"/>
    <property type="match status" value="1"/>
</dbReference>
<dbReference type="Gene3D" id="1.10.8.420">
    <property type="entry name" value="RecR Domain 1"/>
    <property type="match status" value="1"/>
</dbReference>
<dbReference type="Gene3D" id="3.40.1360.10">
    <property type="match status" value="1"/>
</dbReference>
<dbReference type="Pfam" id="PF13662">
    <property type="entry name" value="Toprim_4"/>
    <property type="match status" value="1"/>
</dbReference>
<evidence type="ECO:0000313" key="9">
    <source>
        <dbReference type="EMBL" id="NLW35865.1"/>
    </source>
</evidence>
<dbReference type="InterPro" id="IPR034137">
    <property type="entry name" value="TOPRIM_RecR"/>
</dbReference>
<sequence>MYYPAPIERLIENLSKLPGIGRKTATRLAFYLLNAREAYVTDLAKSLVEIKEKIRLCSVCFNITDVDPCVVCTDERRSRSTLCVVEESSHMMVIEAANPGTYRYHILHGVINPIEGIGPDEVRIKELRGRVIQEGISEVIIATNPNIEGNTTAHYIAEMLQDLNVSITRIASGIPIGGDIVYIDPLTIKSSIDNRRDL</sequence>
<dbReference type="PROSITE" id="PS01300">
    <property type="entry name" value="RECR"/>
    <property type="match status" value="1"/>
</dbReference>
<proteinExistence type="inferred from homology"/>